<evidence type="ECO:0000313" key="4">
    <source>
        <dbReference type="Proteomes" id="UP000747399"/>
    </source>
</evidence>
<dbReference type="GO" id="GO:0032451">
    <property type="term" value="F:demethylase activity"/>
    <property type="evidence" value="ECO:0007669"/>
    <property type="project" value="TreeGrafter"/>
</dbReference>
<gene>
    <name evidence="3" type="ORF">Vafri_11996</name>
</gene>
<protein>
    <recommendedName>
        <fullName evidence="5">Fe2OG dioxygenase domain-containing protein</fullName>
    </recommendedName>
</protein>
<feature type="region of interest" description="Disordered" evidence="2">
    <location>
        <begin position="1"/>
        <end position="60"/>
    </location>
</feature>
<comment type="similarity">
    <text evidence="1">Belongs to the alkB family.</text>
</comment>
<dbReference type="AlphaFoldDB" id="A0A8J4B934"/>
<comment type="caution">
    <text evidence="3">The sequence shown here is derived from an EMBL/GenBank/DDBJ whole genome shotgun (WGS) entry which is preliminary data.</text>
</comment>
<sequence>MSKVKSSKQTRYCKDLPSSQQRLSFSFGPSPKRSKLSEPGDAGTQRPHVPPQQSCLQQHRDASGSSFTSCPVCGKQVALLCINLHLDMGCADELPLLRSKPAAPFIGHMRSRPSALLVRHAADPDSQPVQGPKNTQQEFDGGFFQAVLHVGGEASARHADGVENDIEIYEACGDDGDDGDGGTAAASANLSASHFGDRKDAVCALEFPGRLSPAPSAEALAYPNGAVPSVAMKATASEPMPSAVHISRSGKLLNLMSAPRPSADITATSGSLPSHQDFASPAMSVPEASGSISLAVILEPEPAANRSLSTAVVEPLDGPLLPEMPWRSGVSGVTYHGGDPCDRSIRGEGLSTNAPVQAVSPVHPTFLTRVALRDGVRICTQKGLAGPGQLVGVAATAVAPVTVTADAIVSDGYGTIWTQEYHVTDDGGDSNSEGRYGGTSVMQQLGATHVATTLPSGEDGVAVAVANEDGEQEWEKQLQHAPKIALVASSPLKFRAVPNPFLEGQYVVAEFITAAEEMELLALCDDPILKPAWSSWIGQTYSNATAQKTRGKRWGVLPDYHRRGVAPLEHPLPPLLQLLAKRMREHIGILRMFQPNEANAIDYRRSRGSWLRPHVDDRILSGDLIVNLSMAGAAVMTFVKDKDKNKGRDGVKEGSVYCSGTRRGPHMEQRVEPQLQQRAEHQRQQQSVGEEVQVGLAPRSLQILSRSARYNYTHAIAPSNLLDERRVSITFRRSELRPFEKAAV</sequence>
<dbReference type="GO" id="GO:0070988">
    <property type="term" value="P:demethylation"/>
    <property type="evidence" value="ECO:0007669"/>
    <property type="project" value="InterPro"/>
</dbReference>
<accession>A0A8J4B934</accession>
<dbReference type="Proteomes" id="UP000747399">
    <property type="component" value="Unassembled WGS sequence"/>
</dbReference>
<dbReference type="PANTHER" id="PTHR12463">
    <property type="entry name" value="OXYGENASE-RELATED"/>
    <property type="match status" value="1"/>
</dbReference>
<dbReference type="EMBL" id="BNCO01000025">
    <property type="protein sequence ID" value="GIL56663.1"/>
    <property type="molecule type" value="Genomic_DNA"/>
</dbReference>
<dbReference type="GO" id="GO:0016491">
    <property type="term" value="F:oxidoreductase activity"/>
    <property type="evidence" value="ECO:0007669"/>
    <property type="project" value="TreeGrafter"/>
</dbReference>
<feature type="compositionally biased region" description="Polar residues" evidence="2">
    <location>
        <begin position="51"/>
        <end position="60"/>
    </location>
</feature>
<keyword evidence="4" id="KW-1185">Reference proteome</keyword>
<dbReference type="Gene3D" id="2.60.120.590">
    <property type="entry name" value="Alpha-ketoglutarate-dependent dioxygenase AlkB-like"/>
    <property type="match status" value="1"/>
</dbReference>
<name>A0A8J4B934_9CHLO</name>
<evidence type="ECO:0000256" key="2">
    <source>
        <dbReference type="SAM" id="MobiDB-lite"/>
    </source>
</evidence>
<evidence type="ECO:0008006" key="5">
    <source>
        <dbReference type="Google" id="ProtNLM"/>
    </source>
</evidence>
<dbReference type="InterPro" id="IPR032857">
    <property type="entry name" value="ALKBH4"/>
</dbReference>
<reference evidence="3" key="1">
    <citation type="journal article" date="2021" name="Proc. Natl. Acad. Sci. U.S.A.">
        <title>Three genomes in the algal genus Volvox reveal the fate of a haploid sex-determining region after a transition to homothallism.</title>
        <authorList>
            <person name="Yamamoto K."/>
            <person name="Hamaji T."/>
            <person name="Kawai-Toyooka H."/>
            <person name="Matsuzaki R."/>
            <person name="Takahashi F."/>
            <person name="Nishimura Y."/>
            <person name="Kawachi M."/>
            <person name="Noguchi H."/>
            <person name="Minakuchi Y."/>
            <person name="Umen J.G."/>
            <person name="Toyoda A."/>
            <person name="Nozaki H."/>
        </authorList>
    </citation>
    <scope>NUCLEOTIDE SEQUENCE</scope>
    <source>
        <strain evidence="3">NIES-3780</strain>
    </source>
</reference>
<evidence type="ECO:0000313" key="3">
    <source>
        <dbReference type="EMBL" id="GIL56663.1"/>
    </source>
</evidence>
<dbReference type="SUPFAM" id="SSF51197">
    <property type="entry name" value="Clavaminate synthase-like"/>
    <property type="match status" value="1"/>
</dbReference>
<dbReference type="InterPro" id="IPR037151">
    <property type="entry name" value="AlkB-like_sf"/>
</dbReference>
<proteinExistence type="inferred from homology"/>
<evidence type="ECO:0000256" key="1">
    <source>
        <dbReference type="ARBA" id="ARBA00007879"/>
    </source>
</evidence>
<organism evidence="3 4">
    <name type="scientific">Volvox africanus</name>
    <dbReference type="NCBI Taxonomy" id="51714"/>
    <lineage>
        <taxon>Eukaryota</taxon>
        <taxon>Viridiplantae</taxon>
        <taxon>Chlorophyta</taxon>
        <taxon>core chlorophytes</taxon>
        <taxon>Chlorophyceae</taxon>
        <taxon>CS clade</taxon>
        <taxon>Chlamydomonadales</taxon>
        <taxon>Volvocaceae</taxon>
        <taxon>Volvox</taxon>
    </lineage>
</organism>
<dbReference type="PANTHER" id="PTHR12463:SF1">
    <property type="entry name" value="2-OXOGLUTARATE AND FE-DEPENDENT OXYGENASE FAMILY PROTEIN"/>
    <property type="match status" value="1"/>
</dbReference>